<comment type="caution">
    <text evidence="1">The sequence shown here is derived from an EMBL/GenBank/DDBJ whole genome shotgun (WGS) entry which is preliminary data.</text>
</comment>
<dbReference type="EMBL" id="FZNV01000011">
    <property type="protein sequence ID" value="SNR80735.1"/>
    <property type="molecule type" value="Genomic_DNA"/>
</dbReference>
<dbReference type="Proteomes" id="UP000198337">
    <property type="component" value="Unassembled WGS sequence"/>
</dbReference>
<name>A0ABY1SM93_9FLAO</name>
<protein>
    <submittedName>
        <fullName evidence="1">Uncharacterized protein</fullName>
    </submittedName>
</protein>
<accession>A0ABY1SM93</accession>
<keyword evidence="2" id="KW-1185">Reference proteome</keyword>
<organism evidence="1 2">
    <name type="scientific">Maribacter sedimenticola</name>
    <dbReference type="NCBI Taxonomy" id="228956"/>
    <lineage>
        <taxon>Bacteria</taxon>
        <taxon>Pseudomonadati</taxon>
        <taxon>Bacteroidota</taxon>
        <taxon>Flavobacteriia</taxon>
        <taxon>Flavobacteriales</taxon>
        <taxon>Flavobacteriaceae</taxon>
        <taxon>Maribacter</taxon>
    </lineage>
</organism>
<sequence>MFALQSCKNDKYKQWSTRELKIYETAKMYFVEHKDKGKFNVIAQLKENNDSETFYFSIYPYGFVTENHLPYRVEEYEGNYIFYYGGDQNFTEEEKDRIIEELKSKGLLFDFDAMDTYDNNLKLEDGITWHCFVCKKDMEKIEIIKSPYILDKEEMIHGVCD</sequence>
<reference evidence="1 2" key="1">
    <citation type="submission" date="2017-06" db="EMBL/GenBank/DDBJ databases">
        <authorList>
            <person name="Varghese N."/>
            <person name="Submissions S."/>
        </authorList>
    </citation>
    <scope>NUCLEOTIDE SEQUENCE [LARGE SCALE GENOMIC DNA]</scope>
    <source>
        <strain evidence="1 2">DSM 19840</strain>
    </source>
</reference>
<evidence type="ECO:0000313" key="2">
    <source>
        <dbReference type="Proteomes" id="UP000198337"/>
    </source>
</evidence>
<evidence type="ECO:0000313" key="1">
    <source>
        <dbReference type="EMBL" id="SNR80735.1"/>
    </source>
</evidence>
<proteinExistence type="predicted"/>
<gene>
    <name evidence="1" type="ORF">SAMN04488009_0174</name>
</gene>